<dbReference type="RefSeq" id="WP_379908543.1">
    <property type="nucleotide sequence ID" value="NZ_JBHSWE010000001.1"/>
</dbReference>
<proteinExistence type="inferred from homology"/>
<comment type="similarity">
    <text evidence="1">Belongs to the E.coli NlpD/Haemophilus LppB family.</text>
</comment>
<comment type="caution">
    <text evidence="3">The sequence shown here is derived from an EMBL/GenBank/DDBJ whole genome shotgun (WGS) entry which is preliminary data.</text>
</comment>
<keyword evidence="3" id="KW-0378">Hydrolase</keyword>
<accession>A0ABW1ZXY0</accession>
<evidence type="ECO:0000256" key="1">
    <source>
        <dbReference type="ARBA" id="ARBA00038420"/>
    </source>
</evidence>
<dbReference type="PANTHER" id="PTHR21666:SF263">
    <property type="entry name" value="MUREIN HYDROLASE ACTIVATOR NLPD"/>
    <property type="match status" value="1"/>
</dbReference>
<evidence type="ECO:0000313" key="3">
    <source>
        <dbReference type="EMBL" id="MFC6670024.1"/>
    </source>
</evidence>
<dbReference type="PANTHER" id="PTHR21666">
    <property type="entry name" value="PEPTIDASE-RELATED"/>
    <property type="match status" value="1"/>
</dbReference>
<dbReference type="Gene3D" id="2.70.70.10">
    <property type="entry name" value="Glucose Permease (Domain IIA)"/>
    <property type="match status" value="1"/>
</dbReference>
<protein>
    <submittedName>
        <fullName evidence="3">M23 family metallopeptidase</fullName>
        <ecNumber evidence="3">3.4.24.-</ecNumber>
    </submittedName>
</protein>
<reference evidence="4" key="1">
    <citation type="journal article" date="2019" name="Int. J. Syst. Evol. Microbiol.">
        <title>The Global Catalogue of Microorganisms (GCM) 10K type strain sequencing project: providing services to taxonomists for standard genome sequencing and annotation.</title>
        <authorList>
            <consortium name="The Broad Institute Genomics Platform"/>
            <consortium name="The Broad Institute Genome Sequencing Center for Infectious Disease"/>
            <person name="Wu L."/>
            <person name="Ma J."/>
        </authorList>
    </citation>
    <scope>NUCLEOTIDE SEQUENCE [LARGE SCALE GENOMIC DNA]</scope>
    <source>
        <strain evidence="4">NBRC 111756</strain>
    </source>
</reference>
<evidence type="ECO:0000313" key="4">
    <source>
        <dbReference type="Proteomes" id="UP001596422"/>
    </source>
</evidence>
<gene>
    <name evidence="3" type="ORF">ACFQDL_07935</name>
</gene>
<dbReference type="InterPro" id="IPR011055">
    <property type="entry name" value="Dup_hybrid_motif"/>
</dbReference>
<dbReference type="EMBL" id="JBHSWE010000001">
    <property type="protein sequence ID" value="MFC6670024.1"/>
    <property type="molecule type" value="Genomic_DNA"/>
</dbReference>
<evidence type="ECO:0000259" key="2">
    <source>
        <dbReference type="Pfam" id="PF01551"/>
    </source>
</evidence>
<feature type="domain" description="M23ase beta-sheet core" evidence="2">
    <location>
        <begin position="1"/>
        <end position="60"/>
    </location>
</feature>
<dbReference type="SUPFAM" id="SSF51261">
    <property type="entry name" value="Duplicated hybrid motif"/>
    <property type="match status" value="1"/>
</dbReference>
<name>A0ABW1ZXY0_9GAMM</name>
<dbReference type="Proteomes" id="UP001596422">
    <property type="component" value="Unassembled WGS sequence"/>
</dbReference>
<dbReference type="InterPro" id="IPR050570">
    <property type="entry name" value="Cell_wall_metabolism_enzyme"/>
</dbReference>
<organism evidence="3 4">
    <name type="scientific">Marinobacterium aestuariivivens</name>
    <dbReference type="NCBI Taxonomy" id="1698799"/>
    <lineage>
        <taxon>Bacteria</taxon>
        <taxon>Pseudomonadati</taxon>
        <taxon>Pseudomonadota</taxon>
        <taxon>Gammaproteobacteria</taxon>
        <taxon>Oceanospirillales</taxon>
        <taxon>Oceanospirillaceae</taxon>
        <taxon>Marinobacterium</taxon>
    </lineage>
</organism>
<dbReference type="InterPro" id="IPR016047">
    <property type="entry name" value="M23ase_b-sheet_dom"/>
</dbReference>
<dbReference type="EC" id="3.4.24.-" evidence="3"/>
<dbReference type="CDD" id="cd12797">
    <property type="entry name" value="M23_peptidase"/>
    <property type="match status" value="1"/>
</dbReference>
<sequence>MVIINHNQEFLSAYAHNSRVLVKENDMVNGGDKIAEIGSSGATGNMLHFEIRQDGQPVDPLQFLPQR</sequence>
<dbReference type="GO" id="GO:0016787">
    <property type="term" value="F:hydrolase activity"/>
    <property type="evidence" value="ECO:0007669"/>
    <property type="project" value="UniProtKB-KW"/>
</dbReference>
<dbReference type="Pfam" id="PF01551">
    <property type="entry name" value="Peptidase_M23"/>
    <property type="match status" value="1"/>
</dbReference>
<keyword evidence="4" id="KW-1185">Reference proteome</keyword>